<feature type="transmembrane region" description="Helical" evidence="3">
    <location>
        <begin position="13"/>
        <end position="33"/>
    </location>
</feature>
<evidence type="ECO:0000256" key="3">
    <source>
        <dbReference type="SAM" id="Phobius"/>
    </source>
</evidence>
<accession>A0A6P5Z5G1</accession>
<reference evidence="6" key="1">
    <citation type="submission" date="2025-08" db="UniProtKB">
        <authorList>
            <consortium name="RefSeq"/>
        </authorList>
    </citation>
    <scope>IDENTIFICATION</scope>
    <source>
        <tissue evidence="6">Fruit stalk</tissue>
    </source>
</reference>
<dbReference type="PANTHER" id="PTHR45676">
    <property type="entry name" value="RING-H2 FINGER PROTEIN ATL51-RELATED"/>
    <property type="match status" value="1"/>
</dbReference>
<proteinExistence type="predicted"/>
<dbReference type="GeneID" id="111297608"/>
<dbReference type="KEGG" id="dzi:111297608"/>
<dbReference type="Proteomes" id="UP000515121">
    <property type="component" value="Unplaced"/>
</dbReference>
<sequence>MGDDDFQHENGKLSIVLVCVGSVAFVLIIYHCLTMRWCHPHGDSHGQGAQEAQQQHSFRQEMLEIEASLENSTAQLIPAHKYQKGVGLVDDDGMCAVCLSQFEDGEELRTLPQCLHSYHAPCIDMWLYSHSSCPMCRTDATPSPQTFHHQSDSGSGPPGSDSVHLDSAMGSPSLQHLFQPPDESNTRTQVKANIERPGL</sequence>
<dbReference type="AlphaFoldDB" id="A0A6P5Z5G1"/>
<dbReference type="GO" id="GO:0016567">
    <property type="term" value="P:protein ubiquitination"/>
    <property type="evidence" value="ECO:0007669"/>
    <property type="project" value="UniProtKB-UniPathway"/>
</dbReference>
<dbReference type="InterPro" id="IPR013083">
    <property type="entry name" value="Znf_RING/FYVE/PHD"/>
</dbReference>
<dbReference type="SUPFAM" id="SSF57850">
    <property type="entry name" value="RING/U-box"/>
    <property type="match status" value="1"/>
</dbReference>
<keyword evidence="1" id="KW-0862">Zinc</keyword>
<organism evidence="5 6">
    <name type="scientific">Durio zibethinus</name>
    <name type="common">Durian</name>
    <dbReference type="NCBI Taxonomy" id="66656"/>
    <lineage>
        <taxon>Eukaryota</taxon>
        <taxon>Viridiplantae</taxon>
        <taxon>Streptophyta</taxon>
        <taxon>Embryophyta</taxon>
        <taxon>Tracheophyta</taxon>
        <taxon>Spermatophyta</taxon>
        <taxon>Magnoliopsida</taxon>
        <taxon>eudicotyledons</taxon>
        <taxon>Gunneridae</taxon>
        <taxon>Pentapetalae</taxon>
        <taxon>rosids</taxon>
        <taxon>malvids</taxon>
        <taxon>Malvales</taxon>
        <taxon>Malvaceae</taxon>
        <taxon>Helicteroideae</taxon>
        <taxon>Durio</taxon>
    </lineage>
</organism>
<keyword evidence="1" id="KW-0863">Zinc-finger</keyword>
<protein>
    <submittedName>
        <fullName evidence="6">RING-H2 finger protein ATL52-like</fullName>
    </submittedName>
</protein>
<feature type="domain" description="RING-type" evidence="4">
    <location>
        <begin position="95"/>
        <end position="137"/>
    </location>
</feature>
<evidence type="ECO:0000259" key="4">
    <source>
        <dbReference type="PROSITE" id="PS50089"/>
    </source>
</evidence>
<gene>
    <name evidence="6" type="primary">LOC111297608</name>
</gene>
<keyword evidence="1" id="KW-0479">Metal-binding</keyword>
<dbReference type="PROSITE" id="PS50089">
    <property type="entry name" value="ZF_RING_2"/>
    <property type="match status" value="1"/>
</dbReference>
<keyword evidence="3" id="KW-0472">Membrane</keyword>
<dbReference type="Gene3D" id="3.30.40.10">
    <property type="entry name" value="Zinc/RING finger domain, C3HC4 (zinc finger)"/>
    <property type="match status" value="1"/>
</dbReference>
<name>A0A6P5Z5G1_DURZI</name>
<dbReference type="InterPro" id="IPR001841">
    <property type="entry name" value="Znf_RING"/>
</dbReference>
<evidence type="ECO:0000256" key="1">
    <source>
        <dbReference type="PROSITE-ProRule" id="PRU00175"/>
    </source>
</evidence>
<dbReference type="GO" id="GO:0008270">
    <property type="term" value="F:zinc ion binding"/>
    <property type="evidence" value="ECO:0007669"/>
    <property type="project" value="UniProtKB-KW"/>
</dbReference>
<dbReference type="SMART" id="SM00184">
    <property type="entry name" value="RING"/>
    <property type="match status" value="1"/>
</dbReference>
<dbReference type="CDD" id="cd16461">
    <property type="entry name" value="RING-H2_EL5-like"/>
    <property type="match status" value="1"/>
</dbReference>
<feature type="compositionally biased region" description="Low complexity" evidence="2">
    <location>
        <begin position="152"/>
        <end position="162"/>
    </location>
</feature>
<evidence type="ECO:0000313" key="5">
    <source>
        <dbReference type="Proteomes" id="UP000515121"/>
    </source>
</evidence>
<dbReference type="Pfam" id="PF13639">
    <property type="entry name" value="zf-RING_2"/>
    <property type="match status" value="1"/>
</dbReference>
<evidence type="ECO:0000256" key="2">
    <source>
        <dbReference type="SAM" id="MobiDB-lite"/>
    </source>
</evidence>
<feature type="compositionally biased region" description="Polar residues" evidence="2">
    <location>
        <begin position="170"/>
        <end position="191"/>
    </location>
</feature>
<dbReference type="OrthoDB" id="8062037at2759"/>
<dbReference type="RefSeq" id="XP_022747998.1">
    <property type="nucleotide sequence ID" value="XM_022892263.1"/>
</dbReference>
<keyword evidence="3" id="KW-0812">Transmembrane</keyword>
<dbReference type="UniPathway" id="UPA00143"/>
<keyword evidence="5" id="KW-1185">Reference proteome</keyword>
<feature type="region of interest" description="Disordered" evidence="2">
    <location>
        <begin position="142"/>
        <end position="199"/>
    </location>
</feature>
<dbReference type="PANTHER" id="PTHR45676:SF177">
    <property type="entry name" value="RING-TYPE E3 UBIQUITIN TRANSFERASE"/>
    <property type="match status" value="1"/>
</dbReference>
<evidence type="ECO:0000313" key="6">
    <source>
        <dbReference type="RefSeq" id="XP_022747998.1"/>
    </source>
</evidence>
<keyword evidence="3" id="KW-1133">Transmembrane helix</keyword>